<keyword evidence="2" id="KW-0472">Membrane</keyword>
<protein>
    <recommendedName>
        <fullName evidence="5">Integral membrane protein</fullName>
    </recommendedName>
</protein>
<sequence length="466" mass="49772">MTDPQRVPVGNGTAGIAEPALRPAARRPPGLEVVRHARIYRDGRELVVRSPRGTERRQAIGTGGIRRAVHADLLGLDAARQMGLPLTGRWGVVDLQDGDGRTVWRIPLAEWLPESALVEPHPLRGEKLLERTGLAGLLKESGIPVHRVHEPDDPLLAGSSGGGDKDIRFYDTVPVWHSVARGTGMLLWAVAFLLGLMLRDSAPWLLALAGLALLALPVATATLRLRARGKERRDDLGVRARLSPCPPNGAGATARFCTTAMVRVQSADIVLVDSLGGERWLPRSGPHSVDRVVRFLAPGDGTPLGVELQGSGGQVRAALPWKWWFGGAEGGARWTEFVAAVGRPVDDRPLGKGKQWPQDQLARADSVQMAPVEAKEARRITSFHGGVIGDSTGFLVPLFSLLTLGTGLSVTGAHPAIGWLVVASGALAFCGTAGPDISHSLRSRLRLDRPAQGQAPDNSSEREPRS</sequence>
<gene>
    <name evidence="3" type="ORF">ACIGXA_35850</name>
</gene>
<feature type="transmembrane region" description="Helical" evidence="2">
    <location>
        <begin position="387"/>
        <end position="410"/>
    </location>
</feature>
<feature type="region of interest" description="Disordered" evidence="1">
    <location>
        <begin position="443"/>
        <end position="466"/>
    </location>
</feature>
<evidence type="ECO:0008006" key="5">
    <source>
        <dbReference type="Google" id="ProtNLM"/>
    </source>
</evidence>
<accession>A0ABW8CHG2</accession>
<dbReference type="RefSeq" id="WP_399656946.1">
    <property type="nucleotide sequence ID" value="NZ_JBITYG010000015.1"/>
</dbReference>
<keyword evidence="2" id="KW-1133">Transmembrane helix</keyword>
<evidence type="ECO:0000256" key="1">
    <source>
        <dbReference type="SAM" id="MobiDB-lite"/>
    </source>
</evidence>
<organism evidence="3 4">
    <name type="scientific">Streptomyces fildesensis</name>
    <dbReference type="NCBI Taxonomy" id="375757"/>
    <lineage>
        <taxon>Bacteria</taxon>
        <taxon>Bacillati</taxon>
        <taxon>Actinomycetota</taxon>
        <taxon>Actinomycetes</taxon>
        <taxon>Kitasatosporales</taxon>
        <taxon>Streptomycetaceae</taxon>
        <taxon>Streptomyces</taxon>
    </lineage>
</organism>
<keyword evidence="4" id="KW-1185">Reference proteome</keyword>
<comment type="caution">
    <text evidence="3">The sequence shown here is derived from an EMBL/GenBank/DDBJ whole genome shotgun (WGS) entry which is preliminary data.</text>
</comment>
<evidence type="ECO:0000313" key="3">
    <source>
        <dbReference type="EMBL" id="MFI9105893.1"/>
    </source>
</evidence>
<evidence type="ECO:0000256" key="2">
    <source>
        <dbReference type="SAM" id="Phobius"/>
    </source>
</evidence>
<evidence type="ECO:0000313" key="4">
    <source>
        <dbReference type="Proteomes" id="UP001614394"/>
    </source>
</evidence>
<keyword evidence="2" id="KW-0812">Transmembrane</keyword>
<dbReference type="EMBL" id="JBITYG010000015">
    <property type="protein sequence ID" value="MFI9105893.1"/>
    <property type="molecule type" value="Genomic_DNA"/>
</dbReference>
<dbReference type="Proteomes" id="UP001614394">
    <property type="component" value="Unassembled WGS sequence"/>
</dbReference>
<feature type="transmembrane region" description="Helical" evidence="2">
    <location>
        <begin position="178"/>
        <end position="198"/>
    </location>
</feature>
<feature type="transmembrane region" description="Helical" evidence="2">
    <location>
        <begin position="416"/>
        <end position="437"/>
    </location>
</feature>
<feature type="transmembrane region" description="Helical" evidence="2">
    <location>
        <begin position="204"/>
        <end position="223"/>
    </location>
</feature>
<proteinExistence type="predicted"/>
<reference evidence="3 4" key="1">
    <citation type="submission" date="2024-10" db="EMBL/GenBank/DDBJ databases">
        <title>The Natural Products Discovery Center: Release of the First 8490 Sequenced Strains for Exploring Actinobacteria Biosynthetic Diversity.</title>
        <authorList>
            <person name="Kalkreuter E."/>
            <person name="Kautsar S.A."/>
            <person name="Yang D."/>
            <person name="Bader C.D."/>
            <person name="Teijaro C.N."/>
            <person name="Fluegel L."/>
            <person name="Davis C.M."/>
            <person name="Simpson J.R."/>
            <person name="Lauterbach L."/>
            <person name="Steele A.D."/>
            <person name="Gui C."/>
            <person name="Meng S."/>
            <person name="Li G."/>
            <person name="Viehrig K."/>
            <person name="Ye F."/>
            <person name="Su P."/>
            <person name="Kiefer A.F."/>
            <person name="Nichols A."/>
            <person name="Cepeda A.J."/>
            <person name="Yan W."/>
            <person name="Fan B."/>
            <person name="Jiang Y."/>
            <person name="Adhikari A."/>
            <person name="Zheng C.-J."/>
            <person name="Schuster L."/>
            <person name="Cowan T.M."/>
            <person name="Smanski M.J."/>
            <person name="Chevrette M.G."/>
            <person name="De Carvalho L.P.S."/>
            <person name="Shen B."/>
        </authorList>
    </citation>
    <scope>NUCLEOTIDE SEQUENCE [LARGE SCALE GENOMIC DNA]</scope>
    <source>
        <strain evidence="3 4">NPDC053399</strain>
    </source>
</reference>
<name>A0ABW8CHG2_9ACTN</name>